<evidence type="ECO:0000313" key="1">
    <source>
        <dbReference type="EMBL" id="GIG76156.1"/>
    </source>
</evidence>
<dbReference type="EMBL" id="BONU01000046">
    <property type="protein sequence ID" value="GIG76156.1"/>
    <property type="molecule type" value="Genomic_DNA"/>
</dbReference>
<dbReference type="Proteomes" id="UP000653674">
    <property type="component" value="Unassembled WGS sequence"/>
</dbReference>
<organism evidence="1 2">
    <name type="scientific">Planosporangium flavigriseum</name>
    <dbReference type="NCBI Taxonomy" id="373681"/>
    <lineage>
        <taxon>Bacteria</taxon>
        <taxon>Bacillati</taxon>
        <taxon>Actinomycetota</taxon>
        <taxon>Actinomycetes</taxon>
        <taxon>Micromonosporales</taxon>
        <taxon>Micromonosporaceae</taxon>
        <taxon>Planosporangium</taxon>
    </lineage>
</organism>
<comment type="caution">
    <text evidence="1">The sequence shown here is derived from an EMBL/GenBank/DDBJ whole genome shotgun (WGS) entry which is preliminary data.</text>
</comment>
<protein>
    <submittedName>
        <fullName evidence="1">Uncharacterized protein</fullName>
    </submittedName>
</protein>
<evidence type="ECO:0000313" key="2">
    <source>
        <dbReference type="Proteomes" id="UP000653674"/>
    </source>
</evidence>
<dbReference type="AlphaFoldDB" id="A0A8J3PN22"/>
<accession>A0A8J3PN22</accession>
<gene>
    <name evidence="1" type="ORF">Pfl04_45600</name>
</gene>
<sequence>MGAKPVWRPGHGLIRDERQNPAYRSTRPSRPCPAPIPVLLSCLDSRLSLVDVGRHWVAFDGPVTAQTAQSQHRGCPGWNATPSALLLAPWTPKDRTRLSQSNGPIIRVTAWSSALPANPAYAGIPELPGSMGCAFRSDQYI</sequence>
<proteinExistence type="predicted"/>
<name>A0A8J3PN22_9ACTN</name>
<keyword evidence="2" id="KW-1185">Reference proteome</keyword>
<reference evidence="1" key="1">
    <citation type="submission" date="2021-01" db="EMBL/GenBank/DDBJ databases">
        <title>Whole genome shotgun sequence of Planosporangium flavigriseum NBRC 105377.</title>
        <authorList>
            <person name="Komaki H."/>
            <person name="Tamura T."/>
        </authorList>
    </citation>
    <scope>NUCLEOTIDE SEQUENCE</scope>
    <source>
        <strain evidence="1">NBRC 105377</strain>
    </source>
</reference>